<dbReference type="GO" id="GO:0000976">
    <property type="term" value="F:transcription cis-regulatory region binding"/>
    <property type="evidence" value="ECO:0007669"/>
    <property type="project" value="TreeGrafter"/>
</dbReference>
<dbReference type="InterPro" id="IPR036271">
    <property type="entry name" value="Tet_transcr_reg_TetR-rel_C_sf"/>
</dbReference>
<proteinExistence type="predicted"/>
<dbReference type="SUPFAM" id="SSF46689">
    <property type="entry name" value="Homeodomain-like"/>
    <property type="match status" value="1"/>
</dbReference>
<keyword evidence="3 5" id="KW-0238">DNA-binding</keyword>
<gene>
    <name evidence="8" type="ORF">BWR60_21810</name>
</gene>
<dbReference type="EMBL" id="NHON01000045">
    <property type="protein sequence ID" value="OWJ65005.1"/>
    <property type="molecule type" value="Genomic_DNA"/>
</dbReference>
<evidence type="ECO:0000256" key="1">
    <source>
        <dbReference type="ARBA" id="ARBA00022491"/>
    </source>
</evidence>
<dbReference type="Proteomes" id="UP000196655">
    <property type="component" value="Unassembled WGS sequence"/>
</dbReference>
<reference evidence="9" key="1">
    <citation type="submission" date="2017-05" db="EMBL/GenBank/DDBJ databases">
        <authorList>
            <person name="Macchi M."/>
            <person name="Festa S."/>
            <person name="Coppotelli B.M."/>
            <person name="Morelli I.S."/>
        </authorList>
    </citation>
    <scope>NUCLEOTIDE SEQUENCE [LARGE SCALE GENOMIC DNA]</scope>
    <source>
        <strain evidence="9">I</strain>
    </source>
</reference>
<keyword evidence="4" id="KW-0804">Transcription</keyword>
<evidence type="ECO:0000256" key="2">
    <source>
        <dbReference type="ARBA" id="ARBA00023015"/>
    </source>
</evidence>
<organism evidence="8 9">
    <name type="scientific">Inquilinus limosus</name>
    <dbReference type="NCBI Taxonomy" id="171674"/>
    <lineage>
        <taxon>Bacteria</taxon>
        <taxon>Pseudomonadati</taxon>
        <taxon>Pseudomonadota</taxon>
        <taxon>Alphaproteobacteria</taxon>
        <taxon>Rhodospirillales</taxon>
        <taxon>Rhodospirillaceae</taxon>
        <taxon>Inquilinus</taxon>
    </lineage>
</organism>
<evidence type="ECO:0000256" key="4">
    <source>
        <dbReference type="ARBA" id="ARBA00023163"/>
    </source>
</evidence>
<dbReference type="InterPro" id="IPR039538">
    <property type="entry name" value="BetI_C"/>
</dbReference>
<feature type="region of interest" description="Disordered" evidence="6">
    <location>
        <begin position="1"/>
        <end position="30"/>
    </location>
</feature>
<dbReference type="SUPFAM" id="SSF48498">
    <property type="entry name" value="Tetracyclin repressor-like, C-terminal domain"/>
    <property type="match status" value="1"/>
</dbReference>
<evidence type="ECO:0000313" key="8">
    <source>
        <dbReference type="EMBL" id="OWJ65005.1"/>
    </source>
</evidence>
<dbReference type="InterPro" id="IPR001647">
    <property type="entry name" value="HTH_TetR"/>
</dbReference>
<name>A0A211ZI98_9PROT</name>
<dbReference type="Gene3D" id="1.10.357.10">
    <property type="entry name" value="Tetracycline Repressor, domain 2"/>
    <property type="match status" value="1"/>
</dbReference>
<feature type="domain" description="HTH tetR-type" evidence="7">
    <location>
        <begin position="27"/>
        <end position="87"/>
    </location>
</feature>
<evidence type="ECO:0000313" key="9">
    <source>
        <dbReference type="Proteomes" id="UP000196655"/>
    </source>
</evidence>
<sequence length="235" mass="25768">MPSKTPAADGPAVPAEAPKTRRSPKGQRRRQQILDAAMEMFAQGGYAGTAIASIAEKAGLTLPGLLHHFPSKMSLLLAAMEERDHETGRLLAAETEGRDPRTGRLLSPDGLTWRRVLDDARRVVRANAGKRNLVQVFAILNGESLIEDHPAAPFFRRRSDYLLAFMRAAFQAGIDAGELRPDLDPQLLAYELIAMMDGLQIQWLRDPDGVDMAAGFEAYLRRLEAGIRARAAGDD</sequence>
<evidence type="ECO:0000256" key="6">
    <source>
        <dbReference type="SAM" id="MobiDB-lite"/>
    </source>
</evidence>
<dbReference type="PROSITE" id="PS50977">
    <property type="entry name" value="HTH_TETR_2"/>
    <property type="match status" value="1"/>
</dbReference>
<evidence type="ECO:0000256" key="3">
    <source>
        <dbReference type="ARBA" id="ARBA00023125"/>
    </source>
</evidence>
<dbReference type="GO" id="GO:0003700">
    <property type="term" value="F:DNA-binding transcription factor activity"/>
    <property type="evidence" value="ECO:0007669"/>
    <property type="project" value="TreeGrafter"/>
</dbReference>
<evidence type="ECO:0000259" key="7">
    <source>
        <dbReference type="PROSITE" id="PS50977"/>
    </source>
</evidence>
<dbReference type="RefSeq" id="WP_088153122.1">
    <property type="nucleotide sequence ID" value="NZ_NHON01000045.1"/>
</dbReference>
<dbReference type="Pfam" id="PF00440">
    <property type="entry name" value="TetR_N"/>
    <property type="match status" value="1"/>
</dbReference>
<dbReference type="PANTHER" id="PTHR30055:SF234">
    <property type="entry name" value="HTH-TYPE TRANSCRIPTIONAL REGULATOR BETI"/>
    <property type="match status" value="1"/>
</dbReference>
<dbReference type="PANTHER" id="PTHR30055">
    <property type="entry name" value="HTH-TYPE TRANSCRIPTIONAL REGULATOR RUTR"/>
    <property type="match status" value="1"/>
</dbReference>
<dbReference type="InterPro" id="IPR009057">
    <property type="entry name" value="Homeodomain-like_sf"/>
</dbReference>
<dbReference type="InterPro" id="IPR050109">
    <property type="entry name" value="HTH-type_TetR-like_transc_reg"/>
</dbReference>
<feature type="DNA-binding region" description="H-T-H motif" evidence="5">
    <location>
        <begin position="50"/>
        <end position="69"/>
    </location>
</feature>
<dbReference type="Pfam" id="PF13977">
    <property type="entry name" value="TetR_C_6"/>
    <property type="match status" value="1"/>
</dbReference>
<dbReference type="AlphaFoldDB" id="A0A211ZI98"/>
<comment type="caution">
    <text evidence="8">The sequence shown here is derived from an EMBL/GenBank/DDBJ whole genome shotgun (WGS) entry which is preliminary data.</text>
</comment>
<dbReference type="OrthoDB" id="5293556at2"/>
<accession>A0A211ZI98</accession>
<evidence type="ECO:0000256" key="5">
    <source>
        <dbReference type="PROSITE-ProRule" id="PRU00335"/>
    </source>
</evidence>
<keyword evidence="9" id="KW-1185">Reference proteome</keyword>
<keyword evidence="2" id="KW-0805">Transcription regulation</keyword>
<dbReference type="PRINTS" id="PR00455">
    <property type="entry name" value="HTHTETR"/>
</dbReference>
<feature type="compositionally biased region" description="Basic residues" evidence="6">
    <location>
        <begin position="20"/>
        <end position="30"/>
    </location>
</feature>
<keyword evidence="1" id="KW-0678">Repressor</keyword>
<protein>
    <recommendedName>
        <fullName evidence="7">HTH tetR-type domain-containing protein</fullName>
    </recommendedName>
</protein>